<proteinExistence type="predicted"/>
<comment type="caution">
    <text evidence="1">The sequence shown here is derived from an EMBL/GenBank/DDBJ whole genome shotgun (WGS) entry which is preliminary data.</text>
</comment>
<name>A0AAP0LA85_9MAGN</name>
<dbReference type="EMBL" id="JBBNAG010000001">
    <property type="protein sequence ID" value="KAK9167251.1"/>
    <property type="molecule type" value="Genomic_DNA"/>
</dbReference>
<accession>A0AAP0LA85</accession>
<sequence length="110" mass="11717">MNCKCCNDNLTIAETRGRVVSSDFSKYHLDDSGIYCHSSSTTHAYHLHPRRRRSAVERSGNVVELQLSGAGSSSVAKAGSEHFGVVLSLIIRQVQHVGVAPGDGFFGGGA</sequence>
<reference evidence="1 2" key="1">
    <citation type="submission" date="2024-01" db="EMBL/GenBank/DDBJ databases">
        <title>Genome assemblies of Stephania.</title>
        <authorList>
            <person name="Yang L."/>
        </authorList>
    </citation>
    <scope>NUCLEOTIDE SEQUENCE [LARGE SCALE GENOMIC DNA]</scope>
    <source>
        <strain evidence="1">JXDWG</strain>
        <tissue evidence="1">Leaf</tissue>
    </source>
</reference>
<evidence type="ECO:0000313" key="2">
    <source>
        <dbReference type="Proteomes" id="UP001419268"/>
    </source>
</evidence>
<dbReference type="Proteomes" id="UP001419268">
    <property type="component" value="Unassembled WGS sequence"/>
</dbReference>
<evidence type="ECO:0000313" key="1">
    <source>
        <dbReference type="EMBL" id="KAK9167251.1"/>
    </source>
</evidence>
<protein>
    <submittedName>
        <fullName evidence="1">Uncharacterized protein</fullName>
    </submittedName>
</protein>
<dbReference type="AlphaFoldDB" id="A0AAP0LA85"/>
<gene>
    <name evidence="1" type="ORF">Scep_002442</name>
</gene>
<organism evidence="1 2">
    <name type="scientific">Stephania cephalantha</name>
    <dbReference type="NCBI Taxonomy" id="152367"/>
    <lineage>
        <taxon>Eukaryota</taxon>
        <taxon>Viridiplantae</taxon>
        <taxon>Streptophyta</taxon>
        <taxon>Embryophyta</taxon>
        <taxon>Tracheophyta</taxon>
        <taxon>Spermatophyta</taxon>
        <taxon>Magnoliopsida</taxon>
        <taxon>Ranunculales</taxon>
        <taxon>Menispermaceae</taxon>
        <taxon>Menispermoideae</taxon>
        <taxon>Cissampelideae</taxon>
        <taxon>Stephania</taxon>
    </lineage>
</organism>
<keyword evidence="2" id="KW-1185">Reference proteome</keyword>